<comment type="caution">
    <text evidence="2">The sequence shown here is derived from an EMBL/GenBank/DDBJ whole genome shotgun (WGS) entry which is preliminary data.</text>
</comment>
<proteinExistence type="predicted"/>
<evidence type="ECO:0000259" key="1">
    <source>
        <dbReference type="Pfam" id="PF13635"/>
    </source>
</evidence>
<dbReference type="PANTHER" id="PTHR33295">
    <property type="entry name" value="ATPASE"/>
    <property type="match status" value="1"/>
</dbReference>
<evidence type="ECO:0000313" key="2">
    <source>
        <dbReference type="EMBL" id="KIA76166.1"/>
    </source>
</evidence>
<protein>
    <recommendedName>
        <fullName evidence="1">DUF4143 domain-containing protein</fullName>
    </recommendedName>
</protein>
<organism evidence="2 3">
    <name type="scientific">Parachlamydia acanthamoebae</name>
    <dbReference type="NCBI Taxonomy" id="83552"/>
    <lineage>
        <taxon>Bacteria</taxon>
        <taxon>Pseudomonadati</taxon>
        <taxon>Chlamydiota</taxon>
        <taxon>Chlamydiia</taxon>
        <taxon>Parachlamydiales</taxon>
        <taxon>Parachlamydiaceae</taxon>
        <taxon>Parachlamydia</taxon>
    </lineage>
</organism>
<gene>
    <name evidence="2" type="ORF">DB43_AS00360</name>
</gene>
<dbReference type="Proteomes" id="UP000031307">
    <property type="component" value="Unassembled WGS sequence"/>
</dbReference>
<dbReference type="Pfam" id="PF13635">
    <property type="entry name" value="DUF4143"/>
    <property type="match status" value="1"/>
</dbReference>
<name>A0A0C1BXC8_9BACT</name>
<accession>A0A0C1BXC8</accession>
<dbReference type="PATRIC" id="fig|83552.4.peg.2741"/>
<reference evidence="2 3" key="1">
    <citation type="journal article" date="2014" name="Mol. Biol. Evol.">
        <title>Massive expansion of Ubiquitination-related gene families within the Chlamydiae.</title>
        <authorList>
            <person name="Domman D."/>
            <person name="Collingro A."/>
            <person name="Lagkouvardos I."/>
            <person name="Gehre L."/>
            <person name="Weinmaier T."/>
            <person name="Rattei T."/>
            <person name="Subtil A."/>
            <person name="Horn M."/>
        </authorList>
    </citation>
    <scope>NUCLEOTIDE SEQUENCE [LARGE SCALE GENOMIC DNA]</scope>
    <source>
        <strain evidence="2 3">OEW1</strain>
    </source>
</reference>
<feature type="domain" description="DUF4143" evidence="1">
    <location>
        <begin position="47"/>
        <end position="148"/>
    </location>
</feature>
<dbReference type="EMBL" id="JSAM01000129">
    <property type="protein sequence ID" value="KIA76166.1"/>
    <property type="molecule type" value="Genomic_DNA"/>
</dbReference>
<dbReference type="InterPro" id="IPR025420">
    <property type="entry name" value="DUF4143"/>
</dbReference>
<sequence length="185" mass="21799">MWEKILDSYRFHLLGFFQKGGFPGIQALSTHERLETLQNYVEVVVFRDIVERHKVSNIKLLKYFVNVLLKNAASRSSINKFYKDVTSQGHKVGKDTLYSYLEYLEDAFVIFAIPMFTESVRALETTPKKIYAVDNGLINAYLQSFSKFWKTARKSGLSRFAKAKKRDFLLQHQRRLRNRFYYKSS</sequence>
<dbReference type="AlphaFoldDB" id="A0A0C1BXC8"/>
<evidence type="ECO:0000313" key="3">
    <source>
        <dbReference type="Proteomes" id="UP000031307"/>
    </source>
</evidence>
<dbReference type="PANTHER" id="PTHR33295:SF8">
    <property type="entry name" value="AAA+ ATPASE DOMAIN-CONTAINING PROTEIN"/>
    <property type="match status" value="1"/>
</dbReference>